<sequence length="768" mass="85924">MPVPSKFSELTQETKKKIAERSISKWENILDKTYVSTEPSIADVSVTKFALPGPDNILLNLTFTIDWSTVTGNVTIGLPKFYAYLSGDYQESSNIQVKWNGPSDTKVSSLTYTYNRPSNPVYQVSTEYNVIVYDPDAYINYVGPKHTEPLSVKKASWTGKTILTSVNVWSNDITYFHWTFNSCINLVSVPSSLPTSAIDLTALFNGCANLSDDNIGSWDLTNVKSVNRLFTGCLNFNVDLSGWGETTSGITDFQSMFTLTGLFVYGYTYDLSSWAINTTQDVNMKYMFGAFNWYYGSVAGWERGIEGQPGYSSMKRVTNLKGMFSDVFYLSENLDWDTSSCTDMAGMFSGDFAFDNNYIDYGFTPNIVHFNGSFGPKWDTSNVTDMQFMFCMATSFDQDISNWNVKNVTDMSFMFAGCRDDEYYYDDGNQTSGVYGSPNGVWTPYYESYYGPGPGTSKMIFNHDLSNWERGVEGESGYSTLKNVKKFEKMFYYSDFNQDISNWNVSGVLVGSYVPALFGYDAAYLSNDPDVNLAEHGDVHLDYYDPTHVYSDSELRFASAGKMFSYSAMSVSNVDAILENWTNGVPNELNITLGMDGLEYSNPSALNNFKWTPTGLTQFVAPCFNKGTKVLTDIGNVAVEHLKPGMLVETYIHGLVPVKYVASGKLVNNPEVPEECMYRSGDLVLTGGHSVLVDTIPEELVGKVLDGKHLLLACLSDSFEQLTDTGVYEYFHIVLEHSGEPDRQYGIWAESVLTETLSESYFLAKKYL</sequence>
<reference evidence="2" key="1">
    <citation type="journal article" date="2020" name="Nature">
        <title>Giant virus diversity and host interactions through global metagenomics.</title>
        <authorList>
            <person name="Schulz F."/>
            <person name="Roux S."/>
            <person name="Paez-Espino D."/>
            <person name="Jungbluth S."/>
            <person name="Walsh D.A."/>
            <person name="Denef V.J."/>
            <person name="McMahon K.D."/>
            <person name="Konstantinidis K.T."/>
            <person name="Eloe-Fadrosh E.A."/>
            <person name="Kyrpides N.C."/>
            <person name="Woyke T."/>
        </authorList>
    </citation>
    <scope>NUCLEOTIDE SEQUENCE</scope>
    <source>
        <strain evidence="2">GVMAG-M-3300023184-53</strain>
    </source>
</reference>
<feature type="domain" description="Hedgehog/Intein (Hint)" evidence="1">
    <location>
        <begin position="622"/>
        <end position="666"/>
    </location>
</feature>
<dbReference type="InterPro" id="IPR028992">
    <property type="entry name" value="Hedgehog/Intein_dom"/>
</dbReference>
<evidence type="ECO:0000259" key="1">
    <source>
        <dbReference type="Pfam" id="PF13403"/>
    </source>
</evidence>
<organism evidence="2">
    <name type="scientific">viral metagenome</name>
    <dbReference type="NCBI Taxonomy" id="1070528"/>
    <lineage>
        <taxon>unclassified sequences</taxon>
        <taxon>metagenomes</taxon>
        <taxon>organismal metagenomes</taxon>
    </lineage>
</organism>
<accession>A0A6C0I924</accession>
<proteinExistence type="predicted"/>
<dbReference type="Pfam" id="PF03382">
    <property type="entry name" value="DUF285"/>
    <property type="match status" value="4"/>
</dbReference>
<dbReference type="Pfam" id="PF13403">
    <property type="entry name" value="Hint_2"/>
    <property type="match status" value="1"/>
</dbReference>
<dbReference type="InterPro" id="IPR005046">
    <property type="entry name" value="DUF285"/>
</dbReference>
<name>A0A6C0I924_9ZZZZ</name>
<dbReference type="EMBL" id="MN740136">
    <property type="protein sequence ID" value="QHT89100.1"/>
    <property type="molecule type" value="Genomic_DNA"/>
</dbReference>
<evidence type="ECO:0000313" key="2">
    <source>
        <dbReference type="EMBL" id="QHT89100.1"/>
    </source>
</evidence>
<dbReference type="AlphaFoldDB" id="A0A6C0I924"/>
<protein>
    <recommendedName>
        <fullName evidence="1">Hedgehog/Intein (Hint) domain-containing protein</fullName>
    </recommendedName>
</protein>